<dbReference type="GO" id="GO:0016757">
    <property type="term" value="F:glycosyltransferase activity"/>
    <property type="evidence" value="ECO:0007669"/>
    <property type="project" value="TreeGrafter"/>
</dbReference>
<dbReference type="RefSeq" id="WP_055144779.1">
    <property type="nucleotide sequence ID" value="NZ_JXSZ01000005.1"/>
</dbReference>
<dbReference type="PATRIC" id="fig|1605367.3.peg.2465"/>
<dbReference type="SUPFAM" id="SSF53756">
    <property type="entry name" value="UDP-Glycosyltransferase/glycogen phosphorylase"/>
    <property type="match status" value="1"/>
</dbReference>
<dbReference type="Gene3D" id="3.40.50.2000">
    <property type="entry name" value="Glycogen Phosphorylase B"/>
    <property type="match status" value="1"/>
</dbReference>
<dbReference type="OrthoDB" id="9793805at2"/>
<evidence type="ECO:0000313" key="2">
    <source>
        <dbReference type="Proteomes" id="UP000050454"/>
    </source>
</evidence>
<dbReference type="Proteomes" id="UP000050454">
    <property type="component" value="Unassembled WGS sequence"/>
</dbReference>
<evidence type="ECO:0008006" key="3">
    <source>
        <dbReference type="Google" id="ProtNLM"/>
    </source>
</evidence>
<comment type="caution">
    <text evidence="1">The sequence shown here is derived from an EMBL/GenBank/DDBJ whole genome shotgun (WGS) entry which is preliminary data.</text>
</comment>
<reference evidence="1 2" key="1">
    <citation type="submission" date="2015-07" db="EMBL/GenBank/DDBJ databases">
        <title>The draft genome sequence of Leadbetterella sp. JN14-9.</title>
        <authorList>
            <person name="Liu Y."/>
            <person name="Du J."/>
            <person name="Shao Z."/>
        </authorList>
    </citation>
    <scope>NUCLEOTIDE SEQUENCE [LARGE SCALE GENOMIC DNA]</scope>
    <source>
        <strain evidence="1 2">JN14-9</strain>
    </source>
</reference>
<organism evidence="1 2">
    <name type="scientific">Jiulongibacter sediminis</name>
    <dbReference type="NCBI Taxonomy" id="1605367"/>
    <lineage>
        <taxon>Bacteria</taxon>
        <taxon>Pseudomonadati</taxon>
        <taxon>Bacteroidota</taxon>
        <taxon>Cytophagia</taxon>
        <taxon>Cytophagales</taxon>
        <taxon>Leadbetterellaceae</taxon>
        <taxon>Jiulongibacter</taxon>
    </lineage>
</organism>
<accession>A0A0P7CB67</accession>
<gene>
    <name evidence="1" type="ORF">AFM12_05535</name>
</gene>
<sequence length="366" mass="42018">MRILFIVQGEGRGHMTQAISLSQQLNQTRHEVVACLIGKETPDDFCSTVEEQLNVPTHFFASPGLAYKAEGKGLSLKSTLLNNFGKTGRYLKSLNMMHHWIGSYQPDIIINFYDLLAGIYQIRYASAAPPMVCIGHQYLLLHPQFEFPQGRQLDRFLINLNSRLTAMKAKKLFALSFSPVAPQRNIIGVPPLLRKEATCQTVKHYEYYLAYVTNPYLLKHLAEWHKKNDTLEMHAFIKTDQENEVEQWHKNFFVHKLDPVKFLRLMANAKALITTAGFESVCEAIYFDKPIMMVPVPNHFEQLCNAHDAQKYGAGIAQQEFNLDRFISYVKHHQSPGQQFRNWLNESREKIIAEIEAFEITSKATA</sequence>
<protein>
    <recommendedName>
        <fullName evidence="3">Glycosyl transferase</fullName>
    </recommendedName>
</protein>
<dbReference type="AlphaFoldDB" id="A0A0P7CB67"/>
<dbReference type="EMBL" id="LGTQ01000005">
    <property type="protein sequence ID" value="KPM50013.1"/>
    <property type="molecule type" value="Genomic_DNA"/>
</dbReference>
<dbReference type="PANTHER" id="PTHR21015">
    <property type="entry name" value="UDP-N-ACETYLGLUCOSAMINE--N-ACETYLMURAMYL-(PENTAPEPTIDE) PYROPHOSPHORYL-UNDECAPRENOL N-ACETYLGLUCOSAMINE TRANSFERASE 1"/>
    <property type="match status" value="1"/>
</dbReference>
<keyword evidence="2" id="KW-1185">Reference proteome</keyword>
<proteinExistence type="predicted"/>
<dbReference type="PANTHER" id="PTHR21015:SF22">
    <property type="entry name" value="GLYCOSYLTRANSFERASE"/>
    <property type="match status" value="1"/>
</dbReference>
<dbReference type="STRING" id="1605367.AFM12_05535"/>
<evidence type="ECO:0000313" key="1">
    <source>
        <dbReference type="EMBL" id="KPM50013.1"/>
    </source>
</evidence>
<dbReference type="Pfam" id="PF13528">
    <property type="entry name" value="Glyco_trans_1_3"/>
    <property type="match status" value="1"/>
</dbReference>
<name>A0A0P7CB67_9BACT</name>